<sequence length="140" mass="15217">MKKIALALAIVTVTGCSTRVVPPSQAISASKEHVFKYQENDGNNGSLTIVRDSGFVGAGCYATVYLNGERVAKLDPKEKATFYLSEGEWAVGANLEGKGLCSLNRERQERFFNIKAGEKKTARVFTDANGDLDIRPTTIN</sequence>
<evidence type="ECO:0008006" key="7">
    <source>
        <dbReference type="Google" id="ProtNLM"/>
    </source>
</evidence>
<accession>A0A6A9AIT4</accession>
<evidence type="ECO:0000313" key="6">
    <source>
        <dbReference type="Proteomes" id="UP000532829"/>
    </source>
</evidence>
<proteinExistence type="predicted"/>
<dbReference type="Proteomes" id="UP000294951">
    <property type="component" value="Unassembled WGS sequence"/>
</dbReference>
<evidence type="ECO:0000313" key="5">
    <source>
        <dbReference type="Proteomes" id="UP000294951"/>
    </source>
</evidence>
<evidence type="ECO:0000313" key="1">
    <source>
        <dbReference type="EMBL" id="MTZ11236.1"/>
    </source>
</evidence>
<dbReference type="Proteomes" id="UP000532829">
    <property type="component" value="Chromosome"/>
</dbReference>
<dbReference type="PROSITE" id="PS51257">
    <property type="entry name" value="PROKAR_LIPOPROTEIN"/>
    <property type="match status" value="1"/>
</dbReference>
<evidence type="ECO:0000313" key="3">
    <source>
        <dbReference type="EMBL" id="RDT87412.1"/>
    </source>
</evidence>
<dbReference type="AlphaFoldDB" id="A0A6A9AIT4"/>
<dbReference type="Proteomes" id="UP000254657">
    <property type="component" value="Unassembled WGS sequence"/>
</dbReference>
<evidence type="ECO:0000313" key="2">
    <source>
        <dbReference type="EMBL" id="QQL35714.1"/>
    </source>
</evidence>
<name>A0A6A9AIT4_KLEPN</name>
<organism evidence="1">
    <name type="scientific">Klebsiella pneumoniae</name>
    <dbReference type="NCBI Taxonomy" id="573"/>
    <lineage>
        <taxon>Bacteria</taxon>
        <taxon>Pseudomonadati</taxon>
        <taxon>Pseudomonadota</taxon>
        <taxon>Gammaproteobacteria</taxon>
        <taxon>Enterobacterales</taxon>
        <taxon>Enterobacteriaceae</taxon>
        <taxon>Klebsiella/Raoultella group</taxon>
        <taxon>Klebsiella</taxon>
        <taxon>Klebsiella pneumoniae complex</taxon>
    </lineage>
</organism>
<dbReference type="EMBL" id="CP066534">
    <property type="protein sequence ID" value="QQL35714.1"/>
    <property type="molecule type" value="Genomic_DNA"/>
</dbReference>
<dbReference type="EMBL" id="WNQA01000033">
    <property type="protein sequence ID" value="MTZ11236.1"/>
    <property type="molecule type" value="Genomic_DNA"/>
</dbReference>
<gene>
    <name evidence="3" type="ORF">DW286_21600</name>
    <name evidence="4" type="ORF">E1814_21040</name>
    <name evidence="1" type="ORF">GNE73_23480</name>
    <name evidence="2" type="ORF">H3G96_011155</name>
</gene>
<reference evidence="2 6" key="4">
    <citation type="submission" date="2020-12" db="EMBL/GenBank/DDBJ databases">
        <title>The complete genome of Klebsiella pneumoniae strain 090374.</title>
        <authorList>
            <person name="Wei L."/>
            <person name="Wen H."/>
            <person name="Liu L."/>
            <person name="Feng Y."/>
            <person name="Zong Z."/>
        </authorList>
    </citation>
    <scope>NUCLEOTIDE SEQUENCE [LARGE SCALE GENOMIC DNA]</scope>
    <source>
        <strain evidence="2 6">WCHKP090374</strain>
    </source>
</reference>
<dbReference type="RefSeq" id="WP_047666390.1">
    <property type="nucleotide sequence ID" value="NZ_AP018671.1"/>
</dbReference>
<dbReference type="EMBL" id="QRCF01000028">
    <property type="protein sequence ID" value="RDT87412.1"/>
    <property type="molecule type" value="Genomic_DNA"/>
</dbReference>
<reference evidence="1" key="3">
    <citation type="submission" date="2019-11" db="EMBL/GenBank/DDBJ databases">
        <title>Emergence of a novel subclone of carbapenem-resistant Klebsiella pneumoniae ST11 with enhanced virulence and transmissibility: a molecular epidemiological, clinical, genomic study.</title>
        <authorList>
            <person name="Zhou K."/>
        </authorList>
    </citation>
    <scope>NUCLEOTIDE SEQUENCE</scope>
    <source>
        <strain evidence="1">KP_33316</strain>
    </source>
</reference>
<protein>
    <recommendedName>
        <fullName evidence="7">Lipoprotein</fullName>
    </recommendedName>
</protein>
<dbReference type="EMBL" id="SMTN01000026">
    <property type="protein sequence ID" value="TDJ95303.1"/>
    <property type="molecule type" value="Genomic_DNA"/>
</dbReference>
<reference evidence="3" key="1">
    <citation type="submission" date="2018-07" db="EMBL/GenBank/DDBJ databases">
        <title>Draft genome sequence of Klebsiella pneumoniae K293.</title>
        <authorList>
            <person name="He F."/>
        </authorList>
    </citation>
    <scope>NUCLEOTIDE SEQUENCE</scope>
    <source>
        <strain evidence="3">K293</strain>
    </source>
</reference>
<reference evidence="4 5" key="2">
    <citation type="submission" date="2019-03" db="EMBL/GenBank/DDBJ databases">
        <title>Multidrug-Resistant Klebsiella pneumoniae Clinical Bloodstream Isolates in Shanghai, China.</title>
        <authorList>
            <person name="Wang S."/>
        </authorList>
    </citation>
    <scope>NUCLEOTIDE SEQUENCE [LARGE SCALE GENOMIC DNA]</scope>
    <source>
        <strain evidence="4 5">RJ1071</strain>
    </source>
</reference>
<evidence type="ECO:0000313" key="4">
    <source>
        <dbReference type="EMBL" id="TDJ95303.1"/>
    </source>
</evidence>